<evidence type="ECO:0000256" key="5">
    <source>
        <dbReference type="ARBA" id="ARBA00012867"/>
    </source>
</evidence>
<keyword evidence="8 17" id="KW-0274">FAD</keyword>
<dbReference type="NCBIfam" id="TIGR00562">
    <property type="entry name" value="proto_IX_ox"/>
    <property type="match status" value="1"/>
</dbReference>
<dbReference type="AlphaFoldDB" id="A0A9Q1E0Z3"/>
<dbReference type="InterPro" id="IPR004572">
    <property type="entry name" value="Protoporphyrinogen_oxidase"/>
</dbReference>
<evidence type="ECO:0000313" key="20">
    <source>
        <dbReference type="Proteomes" id="UP001152803"/>
    </source>
</evidence>
<dbReference type="PANTHER" id="PTHR42923">
    <property type="entry name" value="PROTOPORPHYRINOGEN OXIDASE"/>
    <property type="match status" value="1"/>
</dbReference>
<dbReference type="InterPro" id="IPR050464">
    <property type="entry name" value="Zeta_carotene_desat/Oxidored"/>
</dbReference>
<evidence type="ECO:0000256" key="16">
    <source>
        <dbReference type="ARBA" id="ARBA00047554"/>
    </source>
</evidence>
<name>A0A9Q1E0Z3_CONCO</name>
<dbReference type="PANTHER" id="PTHR42923:SF3">
    <property type="entry name" value="PROTOPORPHYRINOGEN OXIDASE"/>
    <property type="match status" value="1"/>
</dbReference>
<dbReference type="OrthoDB" id="419752at2759"/>
<comment type="function">
    <text evidence="1 17">Catalyzes the 6-electron oxidation of protoporphyrinogen-IX to form protoporphyrin-IX.</text>
</comment>
<comment type="caution">
    <text evidence="19">The sequence shown here is derived from an EMBL/GenBank/DDBJ whole genome shotgun (WGS) entry which is preliminary data.</text>
</comment>
<dbReference type="GO" id="GO:0005743">
    <property type="term" value="C:mitochondrial inner membrane"/>
    <property type="evidence" value="ECO:0007669"/>
    <property type="project" value="UniProtKB-SubCell"/>
</dbReference>
<comment type="cofactor">
    <cofactor evidence="17">
        <name>FAD</name>
        <dbReference type="ChEBI" id="CHEBI:57692"/>
    </cofactor>
    <text evidence="17">Binds 1 FAD per subunit.</text>
</comment>
<evidence type="ECO:0000256" key="1">
    <source>
        <dbReference type="ARBA" id="ARBA00002600"/>
    </source>
</evidence>
<dbReference type="GO" id="GO:0006785">
    <property type="term" value="P:heme B biosynthetic process"/>
    <property type="evidence" value="ECO:0007669"/>
    <property type="project" value="UniProtKB-ARBA"/>
</dbReference>
<evidence type="ECO:0000256" key="8">
    <source>
        <dbReference type="ARBA" id="ARBA00022827"/>
    </source>
</evidence>
<comment type="pathway">
    <text evidence="3 17">Porphyrin-containing compound metabolism; protoporphyrin-IX biosynthesis; protoporphyrin-IX from protoporphyrinogen-IX: step 1/1.</text>
</comment>
<dbReference type="GO" id="GO:0004729">
    <property type="term" value="F:oxygen-dependent protoporphyrinogen oxidase activity"/>
    <property type="evidence" value="ECO:0007669"/>
    <property type="project" value="UniProtKB-UniRule"/>
</dbReference>
<evidence type="ECO:0000256" key="10">
    <source>
        <dbReference type="ARBA" id="ARBA00023128"/>
    </source>
</evidence>
<gene>
    <name evidence="19" type="ORF">COCON_G00002580</name>
</gene>
<dbReference type="PROSITE" id="PS51257">
    <property type="entry name" value="PROKAR_LIPOPROTEIN"/>
    <property type="match status" value="1"/>
</dbReference>
<evidence type="ECO:0000256" key="11">
    <source>
        <dbReference type="ARBA" id="ARBA00023133"/>
    </source>
</evidence>
<keyword evidence="12" id="KW-0472">Membrane</keyword>
<evidence type="ECO:0000256" key="17">
    <source>
        <dbReference type="RuleBase" id="RU367069"/>
    </source>
</evidence>
<evidence type="ECO:0000256" key="3">
    <source>
        <dbReference type="ARBA" id="ARBA00005073"/>
    </source>
</evidence>
<proteinExistence type="inferred from homology"/>
<evidence type="ECO:0000256" key="7">
    <source>
        <dbReference type="ARBA" id="ARBA00022792"/>
    </source>
</evidence>
<evidence type="ECO:0000256" key="2">
    <source>
        <dbReference type="ARBA" id="ARBA00004137"/>
    </source>
</evidence>
<dbReference type="SUPFAM" id="SSF51905">
    <property type="entry name" value="FAD/NAD(P)-binding domain"/>
    <property type="match status" value="1"/>
</dbReference>
<reference evidence="19" key="1">
    <citation type="journal article" date="2023" name="Science">
        <title>Genome structures resolve the early diversification of teleost fishes.</title>
        <authorList>
            <person name="Parey E."/>
            <person name="Louis A."/>
            <person name="Montfort J."/>
            <person name="Bouchez O."/>
            <person name="Roques C."/>
            <person name="Iampietro C."/>
            <person name="Lluch J."/>
            <person name="Castinel A."/>
            <person name="Donnadieu C."/>
            <person name="Desvignes T."/>
            <person name="Floi Bucao C."/>
            <person name="Jouanno E."/>
            <person name="Wen M."/>
            <person name="Mejri S."/>
            <person name="Dirks R."/>
            <person name="Jansen H."/>
            <person name="Henkel C."/>
            <person name="Chen W.J."/>
            <person name="Zahm M."/>
            <person name="Cabau C."/>
            <person name="Klopp C."/>
            <person name="Thompson A.W."/>
            <person name="Robinson-Rechavi M."/>
            <person name="Braasch I."/>
            <person name="Lecointre G."/>
            <person name="Bobe J."/>
            <person name="Postlethwait J.H."/>
            <person name="Berthelot C."/>
            <person name="Roest Crollius H."/>
            <person name="Guiguen Y."/>
        </authorList>
    </citation>
    <scope>NUCLEOTIDE SEQUENCE</scope>
    <source>
        <strain evidence="19">Concon-B</strain>
    </source>
</reference>
<evidence type="ECO:0000256" key="13">
    <source>
        <dbReference type="ARBA" id="ARBA00023244"/>
    </source>
</evidence>
<dbReference type="FunFam" id="3.50.50.60:FF:000133">
    <property type="entry name" value="Protoporphyrinogen oxidase"/>
    <property type="match status" value="1"/>
</dbReference>
<comment type="subunit">
    <text evidence="14">Monomer. Homodimer.</text>
</comment>
<organism evidence="19 20">
    <name type="scientific">Conger conger</name>
    <name type="common">Conger eel</name>
    <name type="synonym">Muraena conger</name>
    <dbReference type="NCBI Taxonomy" id="82655"/>
    <lineage>
        <taxon>Eukaryota</taxon>
        <taxon>Metazoa</taxon>
        <taxon>Chordata</taxon>
        <taxon>Craniata</taxon>
        <taxon>Vertebrata</taxon>
        <taxon>Euteleostomi</taxon>
        <taxon>Actinopterygii</taxon>
        <taxon>Neopterygii</taxon>
        <taxon>Teleostei</taxon>
        <taxon>Anguilliformes</taxon>
        <taxon>Congridae</taxon>
        <taxon>Conger</taxon>
    </lineage>
</organism>
<keyword evidence="7" id="KW-0999">Mitochondrion inner membrane</keyword>
<dbReference type="GO" id="GO:0006782">
    <property type="term" value="P:protoporphyrinogen IX biosynthetic process"/>
    <property type="evidence" value="ECO:0007669"/>
    <property type="project" value="UniProtKB-UniRule"/>
</dbReference>
<comment type="subcellular location">
    <subcellularLocation>
        <location evidence="2">Mitochondrion inner membrane</location>
        <topology evidence="2">Peripheral membrane protein</topology>
        <orientation evidence="2">Intermembrane side</orientation>
    </subcellularLocation>
</comment>
<keyword evidence="20" id="KW-1185">Reference proteome</keyword>
<dbReference type="Gene3D" id="3.50.50.60">
    <property type="entry name" value="FAD/NAD(P)-binding domain"/>
    <property type="match status" value="1"/>
</dbReference>
<comment type="similarity">
    <text evidence="4 17">Belongs to the protoporphyrinogen/coproporphyrinogen oxidase family. Protoporphyrinogen oxidase subfamily.</text>
</comment>
<accession>A0A9Q1E0Z3</accession>
<keyword evidence="11 17" id="KW-0350">Heme biosynthesis</keyword>
<evidence type="ECO:0000259" key="18">
    <source>
        <dbReference type="Pfam" id="PF01593"/>
    </source>
</evidence>
<evidence type="ECO:0000256" key="15">
    <source>
        <dbReference type="ARBA" id="ARBA00044160"/>
    </source>
</evidence>
<keyword evidence="6 17" id="KW-0285">Flavoprotein</keyword>
<dbReference type="InterPro" id="IPR036188">
    <property type="entry name" value="FAD/NAD-bd_sf"/>
</dbReference>
<evidence type="ECO:0000256" key="12">
    <source>
        <dbReference type="ARBA" id="ARBA00023136"/>
    </source>
</evidence>
<evidence type="ECO:0000256" key="6">
    <source>
        <dbReference type="ARBA" id="ARBA00022630"/>
    </source>
</evidence>
<evidence type="ECO:0000256" key="4">
    <source>
        <dbReference type="ARBA" id="ARBA00010551"/>
    </source>
</evidence>
<keyword evidence="13 17" id="KW-0627">Porphyrin biosynthesis</keyword>
<feature type="domain" description="Amine oxidase" evidence="18">
    <location>
        <begin position="12"/>
        <end position="475"/>
    </location>
</feature>
<keyword evidence="10" id="KW-0496">Mitochondrion</keyword>
<protein>
    <recommendedName>
        <fullName evidence="15 17">Protoporphyrinogen oxidase</fullName>
        <ecNumber evidence="5 17">1.3.3.4</ecNumber>
    </recommendedName>
</protein>
<dbReference type="SUPFAM" id="SSF54373">
    <property type="entry name" value="FAD-linked reductases, C-terminal domain"/>
    <property type="match status" value="1"/>
</dbReference>
<dbReference type="Proteomes" id="UP001152803">
    <property type="component" value="Unassembled WGS sequence"/>
</dbReference>
<dbReference type="EC" id="1.3.3.4" evidence="5 17"/>
<dbReference type="GO" id="GO:0005758">
    <property type="term" value="C:mitochondrial intermembrane space"/>
    <property type="evidence" value="ECO:0007669"/>
    <property type="project" value="UniProtKB-ARBA"/>
</dbReference>
<evidence type="ECO:0000256" key="14">
    <source>
        <dbReference type="ARBA" id="ARBA00024380"/>
    </source>
</evidence>
<dbReference type="EMBL" id="JAFJMO010000001">
    <property type="protein sequence ID" value="KAJ8287599.1"/>
    <property type="molecule type" value="Genomic_DNA"/>
</dbReference>
<comment type="catalytic activity">
    <reaction evidence="16 17">
        <text>protoporphyrinogen IX + 3 O2 = protoporphyrin IX + 3 H2O2</text>
        <dbReference type="Rhea" id="RHEA:25576"/>
        <dbReference type="ChEBI" id="CHEBI:15379"/>
        <dbReference type="ChEBI" id="CHEBI:16240"/>
        <dbReference type="ChEBI" id="CHEBI:57306"/>
        <dbReference type="ChEBI" id="CHEBI:57307"/>
        <dbReference type="EC" id="1.3.3.4"/>
    </reaction>
</comment>
<evidence type="ECO:0000313" key="19">
    <source>
        <dbReference type="EMBL" id="KAJ8287599.1"/>
    </source>
</evidence>
<sequence length="480" mass="51466">MQKTVAVLGGGIGGLTACYHLSKSPQVSKMVLLEGSGRLGGWLNSTRREDGAVFERGPRGVRHVGAVGRNTLNMVSELGLESELLIVSQQNLASKNRFLYVGGQLHAMPTGLGGVMRTTPPFSRPLALSGLQDLLAPRGPEEDETVHSFVTRRLGKELADLAVDCLCRGVFAGDCRALSVRSCFPPLFNLERARRSLFLGMLFGAGGDTGTDVPPPPSALARRSQEEKWAQWSLRRGMQALPEALGESLSRGGRVQIHTQAPVRRLELRAGGWEITLPDGTVTADHVISALPAHALASALPPTAQPLSDQLRQIAMVTVAVVNLEYEGSVLPVPGFGHLIPSSEDRGVLGVVYDSVAFPQHNRPGASTTRLTVMMGGAWFQEVFGNAEDVTERCIVDRATQAVRAQLGVSAEPLWSSAAVLKDCIPQYHVGHWKRLENIRHYISHHNLPLTLVGASYDGVSVNDVIFGGRKAAESLVGGA</sequence>
<dbReference type="InterPro" id="IPR002937">
    <property type="entry name" value="Amino_oxidase"/>
</dbReference>
<dbReference type="Pfam" id="PF01593">
    <property type="entry name" value="Amino_oxidase"/>
    <property type="match status" value="1"/>
</dbReference>
<evidence type="ECO:0000256" key="9">
    <source>
        <dbReference type="ARBA" id="ARBA00023002"/>
    </source>
</evidence>
<keyword evidence="9 17" id="KW-0560">Oxidoreductase</keyword>